<dbReference type="Pfam" id="PF14392">
    <property type="entry name" value="zf-CCHC_4"/>
    <property type="match status" value="1"/>
</dbReference>
<dbReference type="InParanoid" id="B9T0J2"/>
<evidence type="ECO:0000313" key="3">
    <source>
        <dbReference type="Proteomes" id="UP000008311"/>
    </source>
</evidence>
<name>B9T0J2_RICCO</name>
<reference evidence="3" key="1">
    <citation type="journal article" date="2010" name="Nat. Biotechnol.">
        <title>Draft genome sequence of the oilseed species Ricinus communis.</title>
        <authorList>
            <person name="Chan A.P."/>
            <person name="Crabtree J."/>
            <person name="Zhao Q."/>
            <person name="Lorenzi H."/>
            <person name="Orvis J."/>
            <person name="Puiu D."/>
            <person name="Melake-Berhan A."/>
            <person name="Jones K.M."/>
            <person name="Redman J."/>
            <person name="Chen G."/>
            <person name="Cahoon E.B."/>
            <person name="Gedil M."/>
            <person name="Stanke M."/>
            <person name="Haas B.J."/>
            <person name="Wortman J.R."/>
            <person name="Fraser-Liggett C.M."/>
            <person name="Ravel J."/>
            <person name="Rabinowicz P.D."/>
        </authorList>
    </citation>
    <scope>NUCLEOTIDE SEQUENCE [LARGE SCALE GENOMIC DNA]</scope>
    <source>
        <strain evidence="3">cv. Hale</strain>
    </source>
</reference>
<sequence length="198" mass="22775">MVLGYFQYERLPPFCFICGRMGNRDTLCKKLFKASNCKVERIYSINLRALDHCYQNRIGEKWLRNEQLKKEEVVSGAEGMRDMETDLFPSSVTNLKGKNNEMMMVNKLTKGPRIPMILMGGNKVNATLTKEGFSQNFIDVVATINNMPPFRLTSFYGILDHGRRKDSWNILYDLASSHLSLGFASRLQRYNSLLRKTG</sequence>
<accession>B9T0J2</accession>
<dbReference type="Proteomes" id="UP000008311">
    <property type="component" value="Unassembled WGS sequence"/>
</dbReference>
<dbReference type="AlphaFoldDB" id="B9T0J2"/>
<gene>
    <name evidence="2" type="ORF">RCOM_0301980</name>
</gene>
<evidence type="ECO:0000313" key="2">
    <source>
        <dbReference type="EMBL" id="EEF30617.1"/>
    </source>
</evidence>
<protein>
    <recommendedName>
        <fullName evidence="1">Zinc knuckle CX2CX4HX4C domain-containing protein</fullName>
    </recommendedName>
</protein>
<feature type="domain" description="Zinc knuckle CX2CX4HX4C" evidence="1">
    <location>
        <begin position="6"/>
        <end position="30"/>
    </location>
</feature>
<evidence type="ECO:0000259" key="1">
    <source>
        <dbReference type="Pfam" id="PF14392"/>
    </source>
</evidence>
<dbReference type="InterPro" id="IPR025836">
    <property type="entry name" value="Zn_knuckle_CX2CX4HX4C"/>
</dbReference>
<dbReference type="EMBL" id="EQ974306">
    <property type="protein sequence ID" value="EEF30617.1"/>
    <property type="molecule type" value="Genomic_DNA"/>
</dbReference>
<keyword evidence="3" id="KW-1185">Reference proteome</keyword>
<organism evidence="2 3">
    <name type="scientific">Ricinus communis</name>
    <name type="common">Castor bean</name>
    <dbReference type="NCBI Taxonomy" id="3988"/>
    <lineage>
        <taxon>Eukaryota</taxon>
        <taxon>Viridiplantae</taxon>
        <taxon>Streptophyta</taxon>
        <taxon>Embryophyta</taxon>
        <taxon>Tracheophyta</taxon>
        <taxon>Spermatophyta</taxon>
        <taxon>Magnoliopsida</taxon>
        <taxon>eudicotyledons</taxon>
        <taxon>Gunneridae</taxon>
        <taxon>Pentapetalae</taxon>
        <taxon>rosids</taxon>
        <taxon>fabids</taxon>
        <taxon>Malpighiales</taxon>
        <taxon>Euphorbiaceae</taxon>
        <taxon>Acalyphoideae</taxon>
        <taxon>Acalypheae</taxon>
        <taxon>Ricinus</taxon>
    </lineage>
</organism>
<proteinExistence type="predicted"/>